<name>A0A2U1MMM7_ARTAN</name>
<comment type="caution">
    <text evidence="1">The sequence shown here is derived from an EMBL/GenBank/DDBJ whole genome shotgun (WGS) entry which is preliminary data.</text>
</comment>
<proteinExistence type="predicted"/>
<dbReference type="EMBL" id="PKPP01004859">
    <property type="protein sequence ID" value="PWA62482.1"/>
    <property type="molecule type" value="Genomic_DNA"/>
</dbReference>
<dbReference type="OrthoDB" id="10056939at2759"/>
<reference evidence="1 2" key="1">
    <citation type="journal article" date="2018" name="Mol. Plant">
        <title>The genome of Artemisia annua provides insight into the evolution of Asteraceae family and artemisinin biosynthesis.</title>
        <authorList>
            <person name="Shen Q."/>
            <person name="Zhang L."/>
            <person name="Liao Z."/>
            <person name="Wang S."/>
            <person name="Yan T."/>
            <person name="Shi P."/>
            <person name="Liu M."/>
            <person name="Fu X."/>
            <person name="Pan Q."/>
            <person name="Wang Y."/>
            <person name="Lv Z."/>
            <person name="Lu X."/>
            <person name="Zhang F."/>
            <person name="Jiang W."/>
            <person name="Ma Y."/>
            <person name="Chen M."/>
            <person name="Hao X."/>
            <person name="Li L."/>
            <person name="Tang Y."/>
            <person name="Lv G."/>
            <person name="Zhou Y."/>
            <person name="Sun X."/>
            <person name="Brodelius P.E."/>
            <person name="Rose J.K.C."/>
            <person name="Tang K."/>
        </authorList>
    </citation>
    <scope>NUCLEOTIDE SEQUENCE [LARGE SCALE GENOMIC DNA]</scope>
    <source>
        <strain evidence="2">cv. Huhao1</strain>
        <tissue evidence="1">Leaf</tissue>
    </source>
</reference>
<accession>A0A2U1MMM7</accession>
<dbReference type="AlphaFoldDB" id="A0A2U1MMM7"/>
<dbReference type="Proteomes" id="UP000245207">
    <property type="component" value="Unassembled WGS sequence"/>
</dbReference>
<gene>
    <name evidence="1" type="ORF">CTI12_AA363570</name>
</gene>
<sequence>MADVWCLFYIYRFEKGKEKLGQFGVTSGSEWYSRYNCMPGYKAGTHRQNTTLALQTSHFRCLKEAINGQIEGTHRSLGETDSIINGKGAGISS</sequence>
<protein>
    <submittedName>
        <fullName evidence="1">TALE protein</fullName>
    </submittedName>
</protein>
<keyword evidence="2" id="KW-1185">Reference proteome</keyword>
<evidence type="ECO:0000313" key="2">
    <source>
        <dbReference type="Proteomes" id="UP000245207"/>
    </source>
</evidence>
<organism evidence="1 2">
    <name type="scientific">Artemisia annua</name>
    <name type="common">Sweet wormwood</name>
    <dbReference type="NCBI Taxonomy" id="35608"/>
    <lineage>
        <taxon>Eukaryota</taxon>
        <taxon>Viridiplantae</taxon>
        <taxon>Streptophyta</taxon>
        <taxon>Embryophyta</taxon>
        <taxon>Tracheophyta</taxon>
        <taxon>Spermatophyta</taxon>
        <taxon>Magnoliopsida</taxon>
        <taxon>eudicotyledons</taxon>
        <taxon>Gunneridae</taxon>
        <taxon>Pentapetalae</taxon>
        <taxon>asterids</taxon>
        <taxon>campanulids</taxon>
        <taxon>Asterales</taxon>
        <taxon>Asteraceae</taxon>
        <taxon>Asteroideae</taxon>
        <taxon>Anthemideae</taxon>
        <taxon>Artemisiinae</taxon>
        <taxon>Artemisia</taxon>
    </lineage>
</organism>
<evidence type="ECO:0000313" key="1">
    <source>
        <dbReference type="EMBL" id="PWA62482.1"/>
    </source>
</evidence>